<evidence type="ECO:0000313" key="10">
    <source>
        <dbReference type="Proteomes" id="UP000241769"/>
    </source>
</evidence>
<dbReference type="InParanoid" id="A0A2P6NUS4"/>
<evidence type="ECO:0000259" key="8">
    <source>
        <dbReference type="PROSITE" id="PS50927"/>
    </source>
</evidence>
<feature type="transmembrane region" description="Helical" evidence="7">
    <location>
        <begin position="167"/>
        <end position="185"/>
    </location>
</feature>
<comment type="subcellular location">
    <subcellularLocation>
        <location evidence="1">Membrane</location>
        <topology evidence="1">Multi-pass membrane protein</topology>
    </subcellularLocation>
</comment>
<feature type="binding site" evidence="6">
    <location>
        <position position="373"/>
    </location>
    <ligand>
        <name>Zn(2+)</name>
        <dbReference type="ChEBI" id="CHEBI:29105"/>
    </ligand>
</feature>
<dbReference type="Pfam" id="PF03006">
    <property type="entry name" value="HlyIII"/>
    <property type="match status" value="1"/>
</dbReference>
<evidence type="ECO:0000256" key="1">
    <source>
        <dbReference type="ARBA" id="ARBA00004141"/>
    </source>
</evidence>
<feature type="domain" description="Bulb-type lectin" evidence="8">
    <location>
        <begin position="1099"/>
        <end position="1217"/>
    </location>
</feature>
<dbReference type="InterPro" id="IPR001480">
    <property type="entry name" value="Bulb-type_lectin_dom"/>
</dbReference>
<dbReference type="InterPro" id="IPR036426">
    <property type="entry name" value="Bulb-type_lectin_dom_sf"/>
</dbReference>
<keyword evidence="6" id="KW-0862">Zinc</keyword>
<feature type="transmembrane region" description="Helical" evidence="7">
    <location>
        <begin position="517"/>
        <end position="538"/>
    </location>
</feature>
<dbReference type="Proteomes" id="UP000241769">
    <property type="component" value="Unassembled WGS sequence"/>
</dbReference>
<evidence type="ECO:0000256" key="6">
    <source>
        <dbReference type="PIRSR" id="PIRSR604254-1"/>
    </source>
</evidence>
<evidence type="ECO:0000256" key="7">
    <source>
        <dbReference type="SAM" id="Phobius"/>
    </source>
</evidence>
<evidence type="ECO:0000256" key="5">
    <source>
        <dbReference type="ARBA" id="ARBA00023136"/>
    </source>
</evidence>
<dbReference type="PROSITE" id="PS51450">
    <property type="entry name" value="LRR"/>
    <property type="match status" value="1"/>
</dbReference>
<dbReference type="InterPro" id="IPR004254">
    <property type="entry name" value="AdipoR/HlyIII-related"/>
</dbReference>
<dbReference type="EMBL" id="MDYQ01000018">
    <property type="protein sequence ID" value="PRP87725.1"/>
    <property type="molecule type" value="Genomic_DNA"/>
</dbReference>
<proteinExistence type="inferred from homology"/>
<keyword evidence="10" id="KW-1185">Reference proteome</keyword>
<feature type="domain" description="Bulb-type lectin" evidence="8">
    <location>
        <begin position="1679"/>
        <end position="1795"/>
    </location>
</feature>
<sequence length="2988" mass="321818">MCSPTAGARVFSLCASRREDGKLQTEQRKLSNPQPNTYHPHIYLLTQQELMGASTMDMRISTEREAFPDGVDRLRFRVSSTINHKEASTALANFTSSLGLRQEEEEVCKKEEEDLIMQYTFLLDYKEVPGWLQFNEFIRSGYRRPGLRYSDICRSLFQIHNETGNCWTHLLGFLFFFLWGGNAFVIQLSGEHFACRFFFFIYWVSLQWCMASSAGYHLFSCHSEGTMVCVARLDYTGISGLILGSAAPAIFYAFYCHPFWQILYLSCMAILGITSMVGSFCEFFHADSFKMVRTGLFASTAAVGIIPVTHSVFIKRLEEFKQMLLEDTMIEQEDIYFGMLMMGALYTLGFIIYVTKFPECVFPGKFDLWFNSHQFWHIFVFAAALVHSSEPTDIINQIHHCIDMEKPPLLKLLQDFSSSIVSDCFNHLDLGGDLSRTKWTYILVGIQLLSSLLNGAVMRSYRQQKPVHWHPYRPAANDKQGSNLFWKVKPTLDDFHLSFESLPSTKKSVRMTTMIRFILFFLGLSCASALFSGVPALYSYQAPYNITQYSQPLVSSDGQFALKLSSTGNFQLVSSTDPNFSLWTPDTNPYPPKTNAAVLLRNDCRFYLYVPVTWWLSSSNTVGASCNATVTTSGQIIIGGNTSTWSSPVITAVSLGPRSTSGGNLNITGVFASTCSYYWSSAPLNVTRGINCLSGQFNVIFPPGAGDISLTVTTTTPGSGVLSYHLFYDPPTVVANQQLYTILLSGTNAGPNLQITIVQNTTVVYQYNITGQINAWSSNIQLPTNITSGPMNITVLAYYQQTTITLNYQQPLSGPVTLTNAVSAALIQGLLPLVSSSGNFYLTFTPNGQLRLFSPRDPFNDVWRPDLTTPYNSTTSTFSVLSDGSLALYSAANVLAWNSSAPTGTPSSYSLSITNQGQLQVSNGRGWNSSVISSAIGSKPTSGSTVTISGAFPGQTNCRVDYNFVFNTTVACSSGSFSLNIAPGGGDFLISVYAARGISTYHYFYDPPTVTSVSQNYYTLSMAGNNAGLILNIKITQNGNTILSYNVTGFTSAWSSNIQIPSVVSSGALVIVATSFNNVGNSTTFLYNQPYFTGASSLLSVSPGPGSVYYGFSLVSTDGQYSLNVTSSGLVREYRGSDPTFPIWKPNTPDWPYTPNAYLQIQSDGNLVAYKPSPPSAVGLWATGNNNLLGYGSVSLYMLSNGVISQSVGNAAWNTCTILSVSSPRPTVGGSVSISVIPSVYQTGSCSWSFGNASATSISCSMTLFNVTYPAGSIGTVFNYFSGGGICMYRFNYDPPTITTLSVVVGAVSMTGNNAGGWLSVAVNQYTFQFPNLQEPWSLSFNLPANLVGTVTINATTLGGQSCLVYINNYTAPVYSITNTSSIAVVNSGIIFNQSRPLISIDGLNSLTVSPPSGFSINCSSNSQLWTPDISPLSLSSQPNLFVQGDGNLVLYSDSTLTTSLWSTRTNTGLTNLNVTFVLDTQCRLILSGPNVSWSSGSISSVVGPRNLFGGPLTVNANFSLNGNNCSWSFGSQRKSIPCSTTSFNVTLPPAILGNQYPYQTLYLFSGYGVLSLNLTYDPPVITSTSISLNYLLLTGINAYGASFIQVDTLLTPSPTDPLARPIPMTISLFRSSFNGTWSAVVPLASIPASNLVVRVNASNGRAQNAYISYVPAVYIGPVSFTSPYVFNALSSPLVSTDGQYILTFNVGYSMVIYRANEPNFSIWTSSNSSAINPKNYLSLQTDGNMVLSNSGLGMYWSTNTTTCYTNISMSLSLSQVGQLILNGPGYNWTSSIITTVMGLRSTSGGSVLVSGYFGNFASCSYSFGNSTPSTFPCNLGTFPATFPPGNTDTVLYVYTGGAFESGGGTATYHFYYDAPTITSASITGFSLSLSGRNAGGNLQILVQMAGSVILSTNLTGQMDSWSTILTVPNTPPLSNLTIVAVCMNQKTSTTVLWGPPLSGYTSLSTNTSTTTSTLGTTNSLVSSDGQYALSWYQSTQLQMVRASDPSFPVWNTGNWYTPQYNPSVYLGLSLNGSIYIYDNTSTTPLSWTNGYGAANMNSTSLFLLPNGQLNESWSGIPWFTASIISIVGARPTSGSVVTVNLLPSYVNSSCSWYWASTPSPITVSCLTTQLSVTVPAGTGDDIFVYQSGDGSMAYHHYIYDLPSISASIFDVPGTGNGITSLCQLYLNLGNVGNGQLLVAAFGQDGRPIINQIVTGITSSVYSLNATLSSTIPYGNITITVNLVSTNSFTGRTINATSMAIIPYTQFPFYNALSNLYTALGVPPGNTSYCTTFSGITCDGYGRVTAIDLSNRSLTGSIPTSITSLTSLQSINLRNNNLTGYIPPLNALNQLVYLYLDNNQLNVKSWNIFPSSLLTLTLSQNSITGSPFSDLNCYLALQTIDLSYNLMDGNIPDLFNYLINVISLNVGYNYAITSNIPPSLTSCYALKSLSLNNMNLFGPIIDLSSTLISSMNFAFTNINATIPSWMSGRSFDVINLSMIPGSYFILANNISVGNCSLVNTAYLNTPDWTNSCLTNFTIYPSSNASKVFSDAATFSNNITLYISGQFNQLGLNYSGYGNTMNLVSTSSSLSGSITIQLSNLASFSMNGMIFNNVTSYTSMVYIDNIQSLSISSSTFLNISALAIINVSNGLTKMFVNNTQFSHNIATLGAGAININSATTYIFTLNGNTFDTNLGTAGAIQLQGGHPSLFSTKNIYLNNYASNQGGAVAVDGGILSFNSDTLTGNTAANHGGSIYGNASSVVSINQSVLSRGASSQGGCIYTSGVLSVAHSNISFCSSRCNFAHNAAAGRGGMIYTKGMMQLNAAVVRNNTANSGGAIYISNGCSIISSSTFSNNSALTQGGTIFNSGSLSMFDSQFNSMDSSILFSSGSLVQSENSYYLSSQGTIEQVSGAAIIFNERYAQSSNKPVVRVTQGGAIVRNSAFTTSNQTIISAEGWWLRGRIYTQHWAKLQSYIAEQYRCTKLPSNHST</sequence>
<dbReference type="Gene3D" id="3.80.10.10">
    <property type="entry name" value="Ribonuclease Inhibitor"/>
    <property type="match status" value="1"/>
</dbReference>
<feature type="transmembrane region" description="Helical" evidence="7">
    <location>
        <begin position="262"/>
        <end position="285"/>
    </location>
</feature>
<evidence type="ECO:0000256" key="3">
    <source>
        <dbReference type="ARBA" id="ARBA00022692"/>
    </source>
</evidence>
<dbReference type="InterPro" id="IPR032675">
    <property type="entry name" value="LRR_dom_sf"/>
</dbReference>
<keyword evidence="9" id="KW-0675">Receptor</keyword>
<feature type="transmembrane region" description="Helical" evidence="7">
    <location>
        <begin position="335"/>
        <end position="354"/>
    </location>
</feature>
<comment type="caution">
    <text evidence="9">The sequence shown here is derived from an EMBL/GenBank/DDBJ whole genome shotgun (WGS) entry which is preliminary data.</text>
</comment>
<feature type="transmembrane region" description="Helical" evidence="7">
    <location>
        <begin position="197"/>
        <end position="218"/>
    </location>
</feature>
<dbReference type="OrthoDB" id="529367at2759"/>
<dbReference type="PANTHER" id="PTHR20855:SF52">
    <property type="entry name" value="ADIPONECTIN RECEPTOR PROTEIN"/>
    <property type="match status" value="1"/>
</dbReference>
<feature type="binding site" evidence="6">
    <location>
        <position position="217"/>
    </location>
    <ligand>
        <name>Zn(2+)</name>
        <dbReference type="ChEBI" id="CHEBI:29105"/>
    </ligand>
</feature>
<dbReference type="SUPFAM" id="SSF51110">
    <property type="entry name" value="alpha-D-mannose-specific plant lectins"/>
    <property type="match status" value="4"/>
</dbReference>
<reference evidence="9 10" key="1">
    <citation type="journal article" date="2018" name="Genome Biol. Evol.">
        <title>Multiple Roots of Fruiting Body Formation in Amoebozoa.</title>
        <authorList>
            <person name="Hillmann F."/>
            <person name="Forbes G."/>
            <person name="Novohradska S."/>
            <person name="Ferling I."/>
            <person name="Riege K."/>
            <person name="Groth M."/>
            <person name="Westermann M."/>
            <person name="Marz M."/>
            <person name="Spaller T."/>
            <person name="Winckler T."/>
            <person name="Schaap P."/>
            <person name="Glockner G."/>
        </authorList>
    </citation>
    <scope>NUCLEOTIDE SEQUENCE [LARGE SCALE GENOMIC DNA]</scope>
    <source>
        <strain evidence="9 10">Jena</strain>
    </source>
</reference>
<keyword evidence="3 7" id="KW-0812">Transmembrane</keyword>
<feature type="binding site" evidence="6">
    <location>
        <position position="377"/>
    </location>
    <ligand>
        <name>Zn(2+)</name>
        <dbReference type="ChEBI" id="CHEBI:29105"/>
    </ligand>
</feature>
<feature type="domain" description="Bulb-type lectin" evidence="8">
    <location>
        <begin position="1966"/>
        <end position="2085"/>
    </location>
</feature>
<evidence type="ECO:0000256" key="2">
    <source>
        <dbReference type="ARBA" id="ARBA00007018"/>
    </source>
</evidence>
<feature type="transmembrane region" description="Helical" evidence="7">
    <location>
        <begin position="238"/>
        <end position="255"/>
    </location>
</feature>
<dbReference type="GO" id="GO:0038023">
    <property type="term" value="F:signaling receptor activity"/>
    <property type="evidence" value="ECO:0007669"/>
    <property type="project" value="TreeGrafter"/>
</dbReference>
<evidence type="ECO:0000256" key="4">
    <source>
        <dbReference type="ARBA" id="ARBA00022989"/>
    </source>
</evidence>
<evidence type="ECO:0000313" key="9">
    <source>
        <dbReference type="EMBL" id="PRP87725.1"/>
    </source>
</evidence>
<dbReference type="GO" id="GO:0016020">
    <property type="term" value="C:membrane"/>
    <property type="evidence" value="ECO:0007669"/>
    <property type="project" value="UniProtKB-SubCell"/>
</dbReference>
<dbReference type="InterPro" id="IPR001611">
    <property type="entry name" value="Leu-rich_rpt"/>
</dbReference>
<accession>A0A2P6NUS4</accession>
<dbReference type="PANTHER" id="PTHR20855">
    <property type="entry name" value="ADIPOR/PROGESTIN RECEPTOR-RELATED"/>
    <property type="match status" value="1"/>
</dbReference>
<comment type="similarity">
    <text evidence="2">Belongs to the ADIPOR family.</text>
</comment>
<dbReference type="Gene3D" id="2.90.10.10">
    <property type="entry name" value="Bulb-type lectin domain"/>
    <property type="match status" value="5"/>
</dbReference>
<feature type="domain" description="Bulb-type lectin" evidence="8">
    <location>
        <begin position="818"/>
        <end position="934"/>
    </location>
</feature>
<name>A0A2P6NUS4_9EUKA</name>
<keyword evidence="4 7" id="KW-1133">Transmembrane helix</keyword>
<dbReference type="SUPFAM" id="SSF52047">
    <property type="entry name" value="RNI-like"/>
    <property type="match status" value="1"/>
</dbReference>
<keyword evidence="6" id="KW-0479">Metal-binding</keyword>
<keyword evidence="5 7" id="KW-0472">Membrane</keyword>
<organism evidence="9 10">
    <name type="scientific">Planoprotostelium fungivorum</name>
    <dbReference type="NCBI Taxonomy" id="1890364"/>
    <lineage>
        <taxon>Eukaryota</taxon>
        <taxon>Amoebozoa</taxon>
        <taxon>Evosea</taxon>
        <taxon>Variosea</taxon>
        <taxon>Cavosteliida</taxon>
        <taxon>Cavosteliaceae</taxon>
        <taxon>Planoprotostelium</taxon>
    </lineage>
</organism>
<feature type="transmembrane region" description="Helical" evidence="7">
    <location>
        <begin position="291"/>
        <end position="314"/>
    </location>
</feature>
<dbReference type="GO" id="GO:0046872">
    <property type="term" value="F:metal ion binding"/>
    <property type="evidence" value="ECO:0007669"/>
    <property type="project" value="UniProtKB-KW"/>
</dbReference>
<gene>
    <name evidence="9" type="ORF">PROFUN_02425</name>
</gene>
<feature type="transmembrane region" description="Helical" evidence="7">
    <location>
        <begin position="439"/>
        <end position="457"/>
    </location>
</feature>
<protein>
    <submittedName>
        <fullName evidence="9">Adiponectin receptor protein 2</fullName>
    </submittedName>
</protein>
<dbReference type="PROSITE" id="PS50927">
    <property type="entry name" value="BULB_LECTIN"/>
    <property type="match status" value="5"/>
</dbReference>
<feature type="domain" description="Bulb-type lectin" evidence="8">
    <location>
        <begin position="1383"/>
        <end position="1500"/>
    </location>
</feature>